<evidence type="ECO:0000313" key="2">
    <source>
        <dbReference type="EMBL" id="BAZ85677.1"/>
    </source>
</evidence>
<organism evidence="2 3">
    <name type="scientific">Dolichospermum compactum NIES-806</name>
    <dbReference type="NCBI Taxonomy" id="1973481"/>
    <lineage>
        <taxon>Bacteria</taxon>
        <taxon>Bacillati</taxon>
        <taxon>Cyanobacteriota</taxon>
        <taxon>Cyanophyceae</taxon>
        <taxon>Nostocales</taxon>
        <taxon>Aphanizomenonaceae</taxon>
        <taxon>Dolichospermum</taxon>
        <taxon>Dolichospermum compactum</taxon>
    </lineage>
</organism>
<proteinExistence type="predicted"/>
<sequence>MQGQEVCNYTVILTKEKDGDDHAFCPLFQGCHSQGDTFEEAIANITEIVKLYIEILLMDNQPIFKKMFDKFSVNIITLSPIPSQLK</sequence>
<gene>
    <name evidence="2" type="ORF">NIES806_18810</name>
</gene>
<dbReference type="Pfam" id="PF15919">
    <property type="entry name" value="HicB_lk_antitox"/>
    <property type="match status" value="1"/>
</dbReference>
<reference evidence="2 3" key="1">
    <citation type="submission" date="2017-06" db="EMBL/GenBank/DDBJ databases">
        <title>Genome sequencing of cyanobaciteial culture collection at National Institute for Environmental Studies (NIES).</title>
        <authorList>
            <person name="Hirose Y."/>
            <person name="Shimura Y."/>
            <person name="Fujisawa T."/>
            <person name="Nakamura Y."/>
            <person name="Kawachi M."/>
        </authorList>
    </citation>
    <scope>NUCLEOTIDE SEQUENCE [LARGE SCALE GENOMIC DNA]</scope>
    <source>
        <strain evidence="2 3">NIES-806</strain>
    </source>
</reference>
<name>A0A1Z4V2H0_9CYAN</name>
<dbReference type="InterPro" id="IPR051404">
    <property type="entry name" value="TA_system_antitoxin"/>
</dbReference>
<accession>A0A1Z4V2H0</accession>
<dbReference type="Gene3D" id="3.30.160.250">
    <property type="match status" value="1"/>
</dbReference>
<dbReference type="KEGG" id="dcm:NIES806_18810"/>
<evidence type="ECO:0000313" key="3">
    <source>
        <dbReference type="Proteomes" id="UP000218702"/>
    </source>
</evidence>
<dbReference type="EMBL" id="AP018316">
    <property type="protein sequence ID" value="BAZ85677.1"/>
    <property type="molecule type" value="Genomic_DNA"/>
</dbReference>
<evidence type="ECO:0000259" key="1">
    <source>
        <dbReference type="Pfam" id="PF15919"/>
    </source>
</evidence>
<keyword evidence="3" id="KW-1185">Reference proteome</keyword>
<dbReference type="InterPro" id="IPR031807">
    <property type="entry name" value="HicB-like"/>
</dbReference>
<dbReference type="SUPFAM" id="SSF143100">
    <property type="entry name" value="TTHA1013/TTHA0281-like"/>
    <property type="match status" value="1"/>
</dbReference>
<dbReference type="AlphaFoldDB" id="A0A1Z4V2H0"/>
<dbReference type="RefSeq" id="WP_096666664.1">
    <property type="nucleotide sequence ID" value="NZ_AP018316.1"/>
</dbReference>
<protein>
    <recommendedName>
        <fullName evidence="1">HicB-like antitoxin of toxin-antitoxin system domain-containing protein</fullName>
    </recommendedName>
</protein>
<dbReference type="PANTHER" id="PTHR34504">
    <property type="entry name" value="ANTITOXIN HICB"/>
    <property type="match status" value="1"/>
</dbReference>
<feature type="domain" description="HicB-like antitoxin of toxin-antitoxin system" evidence="1">
    <location>
        <begin position="19"/>
        <end position="63"/>
    </location>
</feature>
<dbReference type="Proteomes" id="UP000218702">
    <property type="component" value="Chromosome"/>
</dbReference>
<dbReference type="InterPro" id="IPR035069">
    <property type="entry name" value="TTHA1013/TTHA0281-like"/>
</dbReference>
<dbReference type="OrthoDB" id="9805287at2"/>
<dbReference type="PANTHER" id="PTHR34504:SF4">
    <property type="entry name" value="ANTITOXIN HICB"/>
    <property type="match status" value="1"/>
</dbReference>